<accession>A0ACD3BC85</accession>
<evidence type="ECO:0000313" key="1">
    <source>
        <dbReference type="EMBL" id="TFK75775.1"/>
    </source>
</evidence>
<evidence type="ECO:0000313" key="2">
    <source>
        <dbReference type="Proteomes" id="UP000308600"/>
    </source>
</evidence>
<dbReference type="Proteomes" id="UP000308600">
    <property type="component" value="Unassembled WGS sequence"/>
</dbReference>
<sequence length="438" mass="49131">MSGNSVLEEAWNRAQPGLESIRDFLRGSTGPTPRVIRVGQLDSEILDKDLASLLQEPLNKALSLINTAIRARFEPELSLLIQLTLYKLSVWNTGASYGAKLQDLRYVVPGSRNDRLTLTPSGLPRRIILIHGTLTLVIPYLHTRIRSYALSHAWPDAPSSDRRRKVWNLLTKLESLHNSLALVSFIAFMWDGRYRTIADRLLNISLIPARRLVKRDISYEFMNRQMVWHAFTEFLLFLLPLINARTLRRRINRLLSTLSPSNIPYLLPSPIRHALGTSTPSKGPGRKQPQQLGKYWSLPQDQCAICAENASFNLNISEPANAFTAFTTTQPSGSPPEVSPNSDAEPPSFPLNTTYIASCGDLYCYHCIAERLMRAADEEDEAGWECLRCCEVVKTADRFTIEMGSEQGTSDYDFSSDQEMGVTDLSGSVGSYSEFSDI</sequence>
<keyword evidence="2" id="KW-1185">Reference proteome</keyword>
<name>A0ACD3BC85_9AGAR</name>
<dbReference type="EMBL" id="ML208261">
    <property type="protein sequence ID" value="TFK75775.1"/>
    <property type="molecule type" value="Genomic_DNA"/>
</dbReference>
<reference evidence="1 2" key="1">
    <citation type="journal article" date="2019" name="Nat. Ecol. Evol.">
        <title>Megaphylogeny resolves global patterns of mushroom evolution.</title>
        <authorList>
            <person name="Varga T."/>
            <person name="Krizsan K."/>
            <person name="Foldi C."/>
            <person name="Dima B."/>
            <person name="Sanchez-Garcia M."/>
            <person name="Sanchez-Ramirez S."/>
            <person name="Szollosi G.J."/>
            <person name="Szarkandi J.G."/>
            <person name="Papp V."/>
            <person name="Albert L."/>
            <person name="Andreopoulos W."/>
            <person name="Angelini C."/>
            <person name="Antonin V."/>
            <person name="Barry K.W."/>
            <person name="Bougher N.L."/>
            <person name="Buchanan P."/>
            <person name="Buyck B."/>
            <person name="Bense V."/>
            <person name="Catcheside P."/>
            <person name="Chovatia M."/>
            <person name="Cooper J."/>
            <person name="Damon W."/>
            <person name="Desjardin D."/>
            <person name="Finy P."/>
            <person name="Geml J."/>
            <person name="Haridas S."/>
            <person name="Hughes K."/>
            <person name="Justo A."/>
            <person name="Karasinski D."/>
            <person name="Kautmanova I."/>
            <person name="Kiss B."/>
            <person name="Kocsube S."/>
            <person name="Kotiranta H."/>
            <person name="LaButti K.M."/>
            <person name="Lechner B.E."/>
            <person name="Liimatainen K."/>
            <person name="Lipzen A."/>
            <person name="Lukacs Z."/>
            <person name="Mihaltcheva S."/>
            <person name="Morgado L.N."/>
            <person name="Niskanen T."/>
            <person name="Noordeloos M.E."/>
            <person name="Ohm R.A."/>
            <person name="Ortiz-Santana B."/>
            <person name="Ovrebo C."/>
            <person name="Racz N."/>
            <person name="Riley R."/>
            <person name="Savchenko A."/>
            <person name="Shiryaev A."/>
            <person name="Soop K."/>
            <person name="Spirin V."/>
            <person name="Szebenyi C."/>
            <person name="Tomsovsky M."/>
            <person name="Tulloss R.E."/>
            <person name="Uehling J."/>
            <person name="Grigoriev I.V."/>
            <person name="Vagvolgyi C."/>
            <person name="Papp T."/>
            <person name="Martin F.M."/>
            <person name="Miettinen O."/>
            <person name="Hibbett D.S."/>
            <person name="Nagy L.G."/>
        </authorList>
    </citation>
    <scope>NUCLEOTIDE SEQUENCE [LARGE SCALE GENOMIC DNA]</scope>
    <source>
        <strain evidence="1 2">NL-1719</strain>
    </source>
</reference>
<organism evidence="1 2">
    <name type="scientific">Pluteus cervinus</name>
    <dbReference type="NCBI Taxonomy" id="181527"/>
    <lineage>
        <taxon>Eukaryota</taxon>
        <taxon>Fungi</taxon>
        <taxon>Dikarya</taxon>
        <taxon>Basidiomycota</taxon>
        <taxon>Agaricomycotina</taxon>
        <taxon>Agaricomycetes</taxon>
        <taxon>Agaricomycetidae</taxon>
        <taxon>Agaricales</taxon>
        <taxon>Pluteineae</taxon>
        <taxon>Pluteaceae</taxon>
        <taxon>Pluteus</taxon>
    </lineage>
</organism>
<protein>
    <submittedName>
        <fullName evidence="1">Uncharacterized protein</fullName>
    </submittedName>
</protein>
<proteinExistence type="predicted"/>
<gene>
    <name evidence="1" type="ORF">BDN72DRAFT_809381</name>
</gene>